<proteinExistence type="predicted"/>
<evidence type="ECO:0000313" key="4">
    <source>
        <dbReference type="Proteomes" id="UP001501581"/>
    </source>
</evidence>
<evidence type="ECO:0000259" key="2">
    <source>
        <dbReference type="Pfam" id="PF00487"/>
    </source>
</evidence>
<feature type="transmembrane region" description="Helical" evidence="1">
    <location>
        <begin position="57"/>
        <end position="77"/>
    </location>
</feature>
<comment type="caution">
    <text evidence="3">The sequence shown here is derived from an EMBL/GenBank/DDBJ whole genome shotgun (WGS) entry which is preliminary data.</text>
</comment>
<dbReference type="InterPro" id="IPR005804">
    <property type="entry name" value="FA_desaturase_dom"/>
</dbReference>
<keyword evidence="4" id="KW-1185">Reference proteome</keyword>
<organism evidence="3 4">
    <name type="scientific">Nocardioides dubius</name>
    <dbReference type="NCBI Taxonomy" id="317019"/>
    <lineage>
        <taxon>Bacteria</taxon>
        <taxon>Bacillati</taxon>
        <taxon>Actinomycetota</taxon>
        <taxon>Actinomycetes</taxon>
        <taxon>Propionibacteriales</taxon>
        <taxon>Nocardioidaceae</taxon>
        <taxon>Nocardioides</taxon>
    </lineage>
</organism>
<keyword evidence="1" id="KW-0472">Membrane</keyword>
<dbReference type="InterPro" id="IPR012171">
    <property type="entry name" value="Fatty_acid_desaturase"/>
</dbReference>
<name>A0ABN1TMP6_9ACTN</name>
<gene>
    <name evidence="3" type="ORF">GCM10009668_07140</name>
</gene>
<dbReference type="PANTHER" id="PTHR19353:SF19">
    <property type="entry name" value="DELTA(5) FATTY ACID DESATURASE C-RELATED"/>
    <property type="match status" value="1"/>
</dbReference>
<dbReference type="CDD" id="cd03506">
    <property type="entry name" value="Delta6-FADS-like"/>
    <property type="match status" value="1"/>
</dbReference>
<dbReference type="EMBL" id="BAAALG010000002">
    <property type="protein sequence ID" value="GAA1094073.1"/>
    <property type="molecule type" value="Genomic_DNA"/>
</dbReference>
<evidence type="ECO:0000313" key="3">
    <source>
        <dbReference type="EMBL" id="GAA1094073.1"/>
    </source>
</evidence>
<protein>
    <recommendedName>
        <fullName evidence="2">Fatty acid desaturase domain-containing protein</fullName>
    </recommendedName>
</protein>
<reference evidence="3 4" key="1">
    <citation type="journal article" date="2019" name="Int. J. Syst. Evol. Microbiol.">
        <title>The Global Catalogue of Microorganisms (GCM) 10K type strain sequencing project: providing services to taxonomists for standard genome sequencing and annotation.</title>
        <authorList>
            <consortium name="The Broad Institute Genomics Platform"/>
            <consortium name="The Broad Institute Genome Sequencing Center for Infectious Disease"/>
            <person name="Wu L."/>
            <person name="Ma J."/>
        </authorList>
    </citation>
    <scope>NUCLEOTIDE SEQUENCE [LARGE SCALE GENOMIC DNA]</scope>
    <source>
        <strain evidence="3 4">JCM 13008</strain>
    </source>
</reference>
<dbReference type="Pfam" id="PF00487">
    <property type="entry name" value="FA_desaturase"/>
    <property type="match status" value="1"/>
</dbReference>
<feature type="domain" description="Fatty acid desaturase" evidence="2">
    <location>
        <begin position="15"/>
        <end position="180"/>
    </location>
</feature>
<evidence type="ECO:0000256" key="1">
    <source>
        <dbReference type="SAM" id="Phobius"/>
    </source>
</evidence>
<keyword evidence="1" id="KW-1133">Transmembrane helix</keyword>
<accession>A0ABN1TMP6</accession>
<dbReference type="Proteomes" id="UP001501581">
    <property type="component" value="Unassembled WGS sequence"/>
</dbReference>
<sequence>MAFTPAVLARRTGLSGWFARRQGWWFFPLLTLEGLNLHVESIKAGLDRQSGAPWRRLELAVVLTRLGAYVTILVLFLPPGLAASFLALQMAVFGFCLGAAFAPAHKGMPIVPRTMKLDFLRRQVMVSRNIRGNFAVDSWMGGLNYQIEHHLFPNMPRCNLKRAQPMVRAHCEQLGITYTEVGLFRSYLMVVDYLNNVGLRARDPFDCPLAVQLRD</sequence>
<keyword evidence="1" id="KW-0812">Transmembrane</keyword>
<dbReference type="PANTHER" id="PTHR19353">
    <property type="entry name" value="FATTY ACID DESATURASE 2"/>
    <property type="match status" value="1"/>
</dbReference>